<dbReference type="PRINTS" id="PR00455">
    <property type="entry name" value="HTHTETR"/>
</dbReference>
<evidence type="ECO:0000256" key="1">
    <source>
        <dbReference type="ARBA" id="ARBA00023015"/>
    </source>
</evidence>
<evidence type="ECO:0000256" key="3">
    <source>
        <dbReference type="ARBA" id="ARBA00023163"/>
    </source>
</evidence>
<keyword evidence="1" id="KW-0805">Transcription regulation</keyword>
<dbReference type="Gene3D" id="1.10.357.10">
    <property type="entry name" value="Tetracycline Repressor, domain 2"/>
    <property type="match status" value="1"/>
</dbReference>
<dbReference type="Pfam" id="PF16859">
    <property type="entry name" value="TetR_C_11"/>
    <property type="match status" value="1"/>
</dbReference>
<protein>
    <submittedName>
        <fullName evidence="6">TetR/AcrR family transcriptional regulator</fullName>
    </submittedName>
</protein>
<dbReference type="InterPro" id="IPR050109">
    <property type="entry name" value="HTH-type_TetR-like_transc_reg"/>
</dbReference>
<organism evidence="6 7">
    <name type="scientific">Luteolibacter luteus</name>
    <dbReference type="NCBI Taxonomy" id="2728835"/>
    <lineage>
        <taxon>Bacteria</taxon>
        <taxon>Pseudomonadati</taxon>
        <taxon>Verrucomicrobiota</taxon>
        <taxon>Verrucomicrobiia</taxon>
        <taxon>Verrucomicrobiales</taxon>
        <taxon>Verrucomicrobiaceae</taxon>
        <taxon>Luteolibacter</taxon>
    </lineage>
</organism>
<feature type="DNA-binding region" description="H-T-H motif" evidence="4">
    <location>
        <begin position="36"/>
        <end position="55"/>
    </location>
</feature>
<evidence type="ECO:0000256" key="2">
    <source>
        <dbReference type="ARBA" id="ARBA00023125"/>
    </source>
</evidence>
<keyword evidence="3" id="KW-0804">Transcription</keyword>
<dbReference type="Pfam" id="PF00440">
    <property type="entry name" value="TetR_N"/>
    <property type="match status" value="1"/>
</dbReference>
<evidence type="ECO:0000259" key="5">
    <source>
        <dbReference type="PROSITE" id="PS50977"/>
    </source>
</evidence>
<dbReference type="GO" id="GO:0000976">
    <property type="term" value="F:transcription cis-regulatory region binding"/>
    <property type="evidence" value="ECO:0007669"/>
    <property type="project" value="TreeGrafter"/>
</dbReference>
<dbReference type="InterPro" id="IPR011075">
    <property type="entry name" value="TetR_C"/>
</dbReference>
<dbReference type="PANTHER" id="PTHR30055">
    <property type="entry name" value="HTH-TYPE TRANSCRIPTIONAL REGULATOR RUTR"/>
    <property type="match status" value="1"/>
</dbReference>
<proteinExistence type="predicted"/>
<dbReference type="AlphaFoldDB" id="A0A858RNF1"/>
<dbReference type="Proteomes" id="UP000501812">
    <property type="component" value="Chromosome"/>
</dbReference>
<dbReference type="EMBL" id="CP051774">
    <property type="protein sequence ID" value="QJE98392.1"/>
    <property type="molecule type" value="Genomic_DNA"/>
</dbReference>
<dbReference type="GO" id="GO:0003700">
    <property type="term" value="F:DNA-binding transcription factor activity"/>
    <property type="evidence" value="ECO:0007669"/>
    <property type="project" value="TreeGrafter"/>
</dbReference>
<name>A0A858RNF1_9BACT</name>
<dbReference type="InterPro" id="IPR036271">
    <property type="entry name" value="Tet_transcr_reg_TetR-rel_C_sf"/>
</dbReference>
<sequence length="208" mass="23093">MPAGNLPPEPKRGSAAAKLLEAAPAVFARDGLSGATTREIAKEAGVNEVTLFRNFQTKEGLLGAVLEKLFERKADPLAERFDNLPQDASLQETVTAFAESDHAMLMRNIAMVRVLVGEIHKFEEHEMKVLRAIFKPRREQLVKRLRAAQARGEVIDSVDPVIVVDQLVGMIFTHALRSDCPMKLEYGRERYVKACVDMVVRAIAKDPS</sequence>
<keyword evidence="2 4" id="KW-0238">DNA-binding</keyword>
<dbReference type="InterPro" id="IPR001647">
    <property type="entry name" value="HTH_TetR"/>
</dbReference>
<evidence type="ECO:0000256" key="4">
    <source>
        <dbReference type="PROSITE-ProRule" id="PRU00335"/>
    </source>
</evidence>
<gene>
    <name evidence="6" type="ORF">HHL09_22255</name>
</gene>
<dbReference type="SUPFAM" id="SSF46689">
    <property type="entry name" value="Homeodomain-like"/>
    <property type="match status" value="1"/>
</dbReference>
<evidence type="ECO:0000313" key="7">
    <source>
        <dbReference type="Proteomes" id="UP000501812"/>
    </source>
</evidence>
<dbReference type="InterPro" id="IPR009057">
    <property type="entry name" value="Homeodomain-like_sf"/>
</dbReference>
<keyword evidence="7" id="KW-1185">Reference proteome</keyword>
<accession>A0A858RNF1</accession>
<dbReference type="SUPFAM" id="SSF48498">
    <property type="entry name" value="Tetracyclin repressor-like, C-terminal domain"/>
    <property type="match status" value="1"/>
</dbReference>
<dbReference type="RefSeq" id="WP_169456878.1">
    <property type="nucleotide sequence ID" value="NZ_CP051774.1"/>
</dbReference>
<dbReference type="PROSITE" id="PS50977">
    <property type="entry name" value="HTH_TETR_2"/>
    <property type="match status" value="1"/>
</dbReference>
<dbReference type="PANTHER" id="PTHR30055:SF234">
    <property type="entry name" value="HTH-TYPE TRANSCRIPTIONAL REGULATOR BETI"/>
    <property type="match status" value="1"/>
</dbReference>
<dbReference type="KEGG" id="luo:HHL09_22255"/>
<dbReference type="Gene3D" id="1.10.10.60">
    <property type="entry name" value="Homeodomain-like"/>
    <property type="match status" value="1"/>
</dbReference>
<evidence type="ECO:0000313" key="6">
    <source>
        <dbReference type="EMBL" id="QJE98392.1"/>
    </source>
</evidence>
<reference evidence="6 7" key="1">
    <citation type="submission" date="2020-04" db="EMBL/GenBank/DDBJ databases">
        <title>Luteolibacter sp. G-1-1-1 isolated from soil.</title>
        <authorList>
            <person name="Dahal R.H."/>
        </authorList>
    </citation>
    <scope>NUCLEOTIDE SEQUENCE [LARGE SCALE GENOMIC DNA]</scope>
    <source>
        <strain evidence="6 7">G-1-1-1</strain>
    </source>
</reference>
<feature type="domain" description="HTH tetR-type" evidence="5">
    <location>
        <begin position="13"/>
        <end position="73"/>
    </location>
</feature>